<proteinExistence type="predicted"/>
<keyword evidence="1" id="KW-0812">Transmembrane</keyword>
<sequence>MNTTREVKAMQNGDWLVVVLVVAIIVMWGSVRARRWVERPQQRNRFKVPQGEGEVEPNEVTVLLEGAGFEVVAAKAKIPVVITMNDRDTLQSRLYVDYFAVKDDELFIVKAARERKPLELTGSGVRDALLPYYLLYPEASGVLYVDIHIGKIKKFTFDIEV</sequence>
<keyword evidence="3" id="KW-1185">Reference proteome</keyword>
<evidence type="ECO:0000313" key="3">
    <source>
        <dbReference type="Proteomes" id="UP001589776"/>
    </source>
</evidence>
<keyword evidence="1" id="KW-0472">Membrane</keyword>
<feature type="transmembrane region" description="Helical" evidence="1">
    <location>
        <begin position="15"/>
        <end position="33"/>
    </location>
</feature>
<gene>
    <name evidence="2" type="ORF">ACFFK0_17445</name>
</gene>
<name>A0ABV6DNJ1_9BACL</name>
<comment type="caution">
    <text evidence="2">The sequence shown here is derived from an EMBL/GenBank/DDBJ whole genome shotgun (WGS) entry which is preliminary data.</text>
</comment>
<evidence type="ECO:0000256" key="1">
    <source>
        <dbReference type="SAM" id="Phobius"/>
    </source>
</evidence>
<organism evidence="2 3">
    <name type="scientific">Paenibacillus chartarius</name>
    <dbReference type="NCBI Taxonomy" id="747481"/>
    <lineage>
        <taxon>Bacteria</taxon>
        <taxon>Bacillati</taxon>
        <taxon>Bacillota</taxon>
        <taxon>Bacilli</taxon>
        <taxon>Bacillales</taxon>
        <taxon>Paenibacillaceae</taxon>
        <taxon>Paenibacillus</taxon>
    </lineage>
</organism>
<reference evidence="2 3" key="1">
    <citation type="submission" date="2024-09" db="EMBL/GenBank/DDBJ databases">
        <authorList>
            <person name="Sun Q."/>
            <person name="Mori K."/>
        </authorList>
    </citation>
    <scope>NUCLEOTIDE SEQUENCE [LARGE SCALE GENOMIC DNA]</scope>
    <source>
        <strain evidence="2 3">CCM 7759</strain>
    </source>
</reference>
<keyword evidence="1" id="KW-1133">Transmembrane helix</keyword>
<evidence type="ECO:0000313" key="2">
    <source>
        <dbReference type="EMBL" id="MFC0214217.1"/>
    </source>
</evidence>
<dbReference type="RefSeq" id="WP_377471572.1">
    <property type="nucleotide sequence ID" value="NZ_JBHLWN010000071.1"/>
</dbReference>
<accession>A0ABV6DNJ1</accession>
<dbReference type="Proteomes" id="UP001589776">
    <property type="component" value="Unassembled WGS sequence"/>
</dbReference>
<protein>
    <submittedName>
        <fullName evidence="2">Uncharacterized protein</fullName>
    </submittedName>
</protein>
<dbReference type="EMBL" id="JBHLWN010000071">
    <property type="protein sequence ID" value="MFC0214217.1"/>
    <property type="molecule type" value="Genomic_DNA"/>
</dbReference>